<organism evidence="1 2">
    <name type="scientific">Gymnopus androsaceus JB14</name>
    <dbReference type="NCBI Taxonomy" id="1447944"/>
    <lineage>
        <taxon>Eukaryota</taxon>
        <taxon>Fungi</taxon>
        <taxon>Dikarya</taxon>
        <taxon>Basidiomycota</taxon>
        <taxon>Agaricomycotina</taxon>
        <taxon>Agaricomycetes</taxon>
        <taxon>Agaricomycetidae</taxon>
        <taxon>Agaricales</taxon>
        <taxon>Marasmiineae</taxon>
        <taxon>Omphalotaceae</taxon>
        <taxon>Gymnopus</taxon>
    </lineage>
</organism>
<dbReference type="AlphaFoldDB" id="A0A6A4GBU2"/>
<name>A0A6A4GBU2_9AGAR</name>
<evidence type="ECO:0000313" key="2">
    <source>
        <dbReference type="Proteomes" id="UP000799118"/>
    </source>
</evidence>
<dbReference type="EMBL" id="ML770902">
    <property type="protein sequence ID" value="KAE9382870.1"/>
    <property type="molecule type" value="Genomic_DNA"/>
</dbReference>
<sequence>MPGIGIADSGFDSEEDEDRSRVKLGEEKFEQIIYFTVLHLLNSKKDSAGDRSLKFFLRNLFMKKTWKNECGTIQRKTCRQTARERICCNARDKLVRYRRTAGEFS</sequence>
<keyword evidence="2" id="KW-1185">Reference proteome</keyword>
<proteinExistence type="predicted"/>
<dbReference type="Proteomes" id="UP000799118">
    <property type="component" value="Unassembled WGS sequence"/>
</dbReference>
<evidence type="ECO:0000313" key="1">
    <source>
        <dbReference type="EMBL" id="KAE9382870.1"/>
    </source>
</evidence>
<reference evidence="1" key="1">
    <citation type="journal article" date="2019" name="Environ. Microbiol.">
        <title>Fungal ecological strategies reflected in gene transcription - a case study of two litter decomposers.</title>
        <authorList>
            <person name="Barbi F."/>
            <person name="Kohler A."/>
            <person name="Barry K."/>
            <person name="Baskaran P."/>
            <person name="Daum C."/>
            <person name="Fauchery L."/>
            <person name="Ihrmark K."/>
            <person name="Kuo A."/>
            <person name="LaButti K."/>
            <person name="Lipzen A."/>
            <person name="Morin E."/>
            <person name="Grigoriev I.V."/>
            <person name="Henrissat B."/>
            <person name="Lindahl B."/>
            <person name="Martin F."/>
        </authorList>
    </citation>
    <scope>NUCLEOTIDE SEQUENCE</scope>
    <source>
        <strain evidence="1">JB14</strain>
    </source>
</reference>
<gene>
    <name evidence="1" type="ORF">BT96DRAFT_157595</name>
</gene>
<accession>A0A6A4GBU2</accession>
<protein>
    <submittedName>
        <fullName evidence="1">Uncharacterized protein</fullName>
    </submittedName>
</protein>